<reference evidence="6" key="1">
    <citation type="submission" date="2018-05" db="EMBL/GenBank/DDBJ databases">
        <authorList>
            <person name="Nie L."/>
        </authorList>
    </citation>
    <scope>NUCLEOTIDE SEQUENCE [LARGE SCALE GENOMIC DNA]</scope>
    <source>
        <strain evidence="6">NL</strain>
    </source>
</reference>
<dbReference type="InterPro" id="IPR013320">
    <property type="entry name" value="ConA-like_dom_sf"/>
</dbReference>
<dbReference type="Gene3D" id="2.60.120.200">
    <property type="match status" value="1"/>
</dbReference>
<proteinExistence type="predicted"/>
<gene>
    <name evidence="5" type="ORF">DLM85_03155</name>
</gene>
<comment type="caution">
    <text evidence="5">The sequence shown here is derived from an EMBL/GenBank/DDBJ whole genome shotgun (WGS) entry which is preliminary data.</text>
</comment>
<evidence type="ECO:0008006" key="7">
    <source>
        <dbReference type="Google" id="ProtNLM"/>
    </source>
</evidence>
<dbReference type="EMBL" id="QHKM01000001">
    <property type="protein sequence ID" value="RAK69868.1"/>
    <property type="molecule type" value="Genomic_DNA"/>
</dbReference>
<dbReference type="Pfam" id="PF13385">
    <property type="entry name" value="Laminin_G_3"/>
    <property type="match status" value="1"/>
</dbReference>
<dbReference type="InterPro" id="IPR013783">
    <property type="entry name" value="Ig-like_fold"/>
</dbReference>
<dbReference type="SMART" id="SM00429">
    <property type="entry name" value="IPT"/>
    <property type="match status" value="2"/>
</dbReference>
<dbReference type="InterPro" id="IPR044023">
    <property type="entry name" value="Ig_7"/>
</dbReference>
<feature type="domain" description="LamG-like jellyroll fold" evidence="4">
    <location>
        <begin position="781"/>
        <end position="929"/>
    </location>
</feature>
<organism evidence="5 6">
    <name type="scientific">Hymenobacter edaphi</name>
    <dbReference type="NCBI Taxonomy" id="2211146"/>
    <lineage>
        <taxon>Bacteria</taxon>
        <taxon>Pseudomonadati</taxon>
        <taxon>Bacteroidota</taxon>
        <taxon>Cytophagia</taxon>
        <taxon>Cytophagales</taxon>
        <taxon>Hymenobacteraceae</taxon>
        <taxon>Hymenobacter</taxon>
    </lineage>
</organism>
<dbReference type="SUPFAM" id="SSF81296">
    <property type="entry name" value="E set domains"/>
    <property type="match status" value="3"/>
</dbReference>
<dbReference type="NCBIfam" id="TIGR04183">
    <property type="entry name" value="Por_Secre_tail"/>
    <property type="match status" value="1"/>
</dbReference>
<evidence type="ECO:0000259" key="4">
    <source>
        <dbReference type="SMART" id="SM00560"/>
    </source>
</evidence>
<evidence type="ECO:0000313" key="5">
    <source>
        <dbReference type="EMBL" id="RAK69868.1"/>
    </source>
</evidence>
<feature type="domain" description="IPT/TIG" evidence="3">
    <location>
        <begin position="942"/>
        <end position="1023"/>
    </location>
</feature>
<dbReference type="InterPro" id="IPR026444">
    <property type="entry name" value="Secre_tail"/>
</dbReference>
<dbReference type="GO" id="GO:0004553">
    <property type="term" value="F:hydrolase activity, hydrolyzing O-glycosyl compounds"/>
    <property type="evidence" value="ECO:0007669"/>
    <property type="project" value="UniProtKB-ARBA"/>
</dbReference>
<dbReference type="GO" id="GO:0005975">
    <property type="term" value="P:carbohydrate metabolic process"/>
    <property type="evidence" value="ECO:0007669"/>
    <property type="project" value="UniProtKB-ARBA"/>
</dbReference>
<accession>A0A328BXN0</accession>
<dbReference type="Gene3D" id="2.60.40.10">
    <property type="entry name" value="Immunoglobulins"/>
    <property type="match status" value="5"/>
</dbReference>
<dbReference type="Pfam" id="PF18962">
    <property type="entry name" value="Por_Secre_tail"/>
    <property type="match status" value="1"/>
</dbReference>
<sequence>MSNVQGLFLAKLSTLCTPPTANAGADQQACSGTTVTLGGAPAQPGINYSWSVNPAIPGFSSTQAQPTVPLPSSTTSTQYVFTLTATEAGNATCTATDQVTVGVLAYPNFSVAATAASVCPGQSTTVTASPNTGAAYTYDISPTTGVTALPASGSSYQWRISPTQSTTYTITAHNGPCTETRTLSITVDSPPTANAGADQQACGGSQVTVGGASAQSGLTYTWSVSPAIAGFASSQAQPTVTLPATSASTVYTFTLTVSNGACATSSSARVTALAAPAFTLSLSTPSACSNLSSQLTATPVGGEAYTYTIAIGSGSGTYLGGVGGQSGSNNSRYWGVGASSGNGGATIYTVTASNGTCSLSQTIQHHATFLTPSPTVTSAGRCGAGSVTLMASGAPLGAQYYWYAQSTGGFAAQALGSGPSFTTPALNATTTYYVSYQELSGGANTGCESARVPVTATINAVPAAPPAAATPGSIPLGQSTTLSVTSPLAGLTYTWSGPGLQSTTGSSVTAVPTAQGTAQYSVVASGPGPCSSAPTPVSVTVTAPAPTISTTSPRQGSMGQTVFVSGAGFTGATAVRFGIYDAAYQVLSDTQIRAIVPAIDSRVSGPALCISVVTPAGTGAEVQCFQVTTPTITRITPSSGPAGSVLSLEGFNLAGVTQVIFNGTTTTTSFTFNNNSPTGQALAVTVPAGATTGPITLISAANGTSSPSPTPFTVTAPAPVAYYPFTGNATDASGNGNNGTVSGAVLAADRNCGAQQAYRFDGVNDLINLGTNAQFAMTSSRELTISLWAKPLRVPETLNPRDSANLLFSKYLGYTPAQSNYYASLFKLNGVYKLRLTGQGTDVLDVTLPAGTVDGQWQQFTFVMKAGAGNTKIFRNGTLLASGTVTYHSAASSQPLLLGTYNFSSGNPYTFFRGSLDEVRVFSAALSDSDVAALYTAPAGAAPTLTGISPGSGPVGTTLTLTGTNLAEVTQVGFGGGVTAAVASVAADGSQLTVVVPTGAASGPLSATTPCGTTSTTQSFAVTQPTITHVWTGATSSIWSIAGNWSPAQVPNANSDVVIGSGLARYPVLNGVVQPVRSLQLSNGATLTVQNGGQLLVQGPLTNAGTITHINGLINVQGVLTNAGAFSLGTGPLEVQGDVVNNGTLSAAAGSLLRFASTGTPQRWGGSGTAQLSQLAVGNAAVTLTSPVEVSTSLLLQNGDLASDGHLTLLSTATGTAFVVNSGSGVVTGNATVQRYIDPSRNAGPGYRHFSAPVANTTVADLGTAGYTPVVNPLYNTQGNSATPFPTVFGYDQTRVTSSGNPAPQDFDRGYFSPSALSDALEVGRGYTVNIAAPQTVDFVGTLNHGPISRTGLLRGTQAESGWQLLGNPYPSPLSWDAVGRTNVDAAVYVYRSTGQYAGTYASYVANGTGTNGGTNVIGSGQGFFVRVSTPGSGAISFTNAARLTTTSPVFQRGAATAPLVRLEVSSSGGAADEAVVYFESGGTSGFEASLDAYKLQAGNGPVLASEFGSHLLLSVNALPTLSLADVTVPLYLRAAAGSYSLRASELLRLPTGTYAYLRDTETGALIDLQAQPRYAFTLAPLAPTNRFALLLTQNRVTATTQNAHGQQVGLYPNPAHTQVTLQLPDAMQQQPVTVAVLNALGQQVLTRVLPTARPANALTLPLSGLAKGVYTVCITSSRGPVTKRLIIE</sequence>
<dbReference type="InterPro" id="IPR006558">
    <property type="entry name" value="LamG-like"/>
</dbReference>
<dbReference type="OrthoDB" id="890703at2"/>
<evidence type="ECO:0000256" key="2">
    <source>
        <dbReference type="ARBA" id="ARBA00023157"/>
    </source>
</evidence>
<dbReference type="SUPFAM" id="SSF49899">
    <property type="entry name" value="Concanavalin A-like lectins/glucanases"/>
    <property type="match status" value="1"/>
</dbReference>
<evidence type="ECO:0000259" key="3">
    <source>
        <dbReference type="SMART" id="SM00429"/>
    </source>
</evidence>
<keyword evidence="1" id="KW-0732">Signal</keyword>
<name>A0A328BXN0_9BACT</name>
<dbReference type="Proteomes" id="UP000248553">
    <property type="component" value="Unassembled WGS sequence"/>
</dbReference>
<dbReference type="SMART" id="SM00560">
    <property type="entry name" value="LamGL"/>
    <property type="match status" value="1"/>
</dbReference>
<dbReference type="Pfam" id="PF19081">
    <property type="entry name" value="Ig_7"/>
    <property type="match status" value="1"/>
</dbReference>
<protein>
    <recommendedName>
        <fullName evidence="7">Ig-like domain-containing protein</fullName>
    </recommendedName>
</protein>
<keyword evidence="6" id="KW-1185">Reference proteome</keyword>
<dbReference type="InterPro" id="IPR002909">
    <property type="entry name" value="IPT_dom"/>
</dbReference>
<feature type="domain" description="IPT/TIG" evidence="3">
    <location>
        <begin position="629"/>
        <end position="715"/>
    </location>
</feature>
<keyword evidence="2" id="KW-1015">Disulfide bond</keyword>
<evidence type="ECO:0000313" key="6">
    <source>
        <dbReference type="Proteomes" id="UP000248553"/>
    </source>
</evidence>
<evidence type="ECO:0000256" key="1">
    <source>
        <dbReference type="ARBA" id="ARBA00022729"/>
    </source>
</evidence>
<dbReference type="InterPro" id="IPR014756">
    <property type="entry name" value="Ig_E-set"/>
</dbReference>